<dbReference type="Pfam" id="PF25479">
    <property type="entry name" value="Vts1"/>
    <property type="match status" value="1"/>
</dbReference>
<proteinExistence type="predicted"/>
<dbReference type="SMART" id="SM00454">
    <property type="entry name" value="SAM"/>
    <property type="match status" value="1"/>
</dbReference>
<comment type="subcellular location">
    <subcellularLocation>
        <location evidence="1">Cytoplasm</location>
    </subcellularLocation>
</comment>
<gene>
    <name evidence="6" type="ORF">M407DRAFT_244636</name>
</gene>
<evidence type="ECO:0000256" key="1">
    <source>
        <dbReference type="ARBA" id="ARBA00004496"/>
    </source>
</evidence>
<evidence type="ECO:0000256" key="3">
    <source>
        <dbReference type="ARBA" id="ARBA00022884"/>
    </source>
</evidence>
<dbReference type="GO" id="GO:0003729">
    <property type="term" value="F:mRNA binding"/>
    <property type="evidence" value="ECO:0007669"/>
    <property type="project" value="TreeGrafter"/>
</dbReference>
<evidence type="ECO:0000259" key="5">
    <source>
        <dbReference type="SMART" id="SM00454"/>
    </source>
</evidence>
<feature type="compositionally biased region" description="Low complexity" evidence="4">
    <location>
        <begin position="467"/>
        <end position="479"/>
    </location>
</feature>
<dbReference type="Proteomes" id="UP000054248">
    <property type="component" value="Unassembled WGS sequence"/>
</dbReference>
<protein>
    <recommendedName>
        <fullName evidence="5">SAM domain-containing protein</fullName>
    </recommendedName>
</protein>
<dbReference type="GO" id="GO:0000932">
    <property type="term" value="C:P-body"/>
    <property type="evidence" value="ECO:0007669"/>
    <property type="project" value="TreeGrafter"/>
</dbReference>
<dbReference type="InterPro" id="IPR057327">
    <property type="entry name" value="Vts1_dom"/>
</dbReference>
<dbReference type="Pfam" id="PF07647">
    <property type="entry name" value="SAM_2"/>
    <property type="match status" value="1"/>
</dbReference>
<name>A0A0C3LR78_9AGAM</name>
<dbReference type="PANTHER" id="PTHR12515:SF5">
    <property type="entry name" value="PROTEIN SMAUG"/>
    <property type="match status" value="1"/>
</dbReference>
<feature type="region of interest" description="Disordered" evidence="4">
    <location>
        <begin position="1"/>
        <end position="43"/>
    </location>
</feature>
<dbReference type="InterPro" id="IPR013761">
    <property type="entry name" value="SAM/pointed_sf"/>
</dbReference>
<evidence type="ECO:0000313" key="6">
    <source>
        <dbReference type="EMBL" id="KIO23887.1"/>
    </source>
</evidence>
<dbReference type="HOGENOM" id="CLU_017632_1_0_1"/>
<dbReference type="AlphaFoldDB" id="A0A0C3LR78"/>
<feature type="region of interest" description="Disordered" evidence="4">
    <location>
        <begin position="683"/>
        <end position="708"/>
    </location>
</feature>
<dbReference type="GO" id="GO:0000289">
    <property type="term" value="P:nuclear-transcribed mRNA poly(A) tail shortening"/>
    <property type="evidence" value="ECO:0007669"/>
    <property type="project" value="TreeGrafter"/>
</dbReference>
<dbReference type="Gene3D" id="1.10.150.50">
    <property type="entry name" value="Transcription Factor, Ets-1"/>
    <property type="match status" value="1"/>
</dbReference>
<feature type="compositionally biased region" description="Polar residues" evidence="4">
    <location>
        <begin position="195"/>
        <end position="221"/>
    </location>
</feature>
<dbReference type="InterPro" id="IPR050897">
    <property type="entry name" value="SMAUG/VTS1_RNA-bind"/>
</dbReference>
<accession>A0A0C3LR78</accession>
<evidence type="ECO:0000313" key="7">
    <source>
        <dbReference type="Proteomes" id="UP000054248"/>
    </source>
</evidence>
<evidence type="ECO:0000256" key="4">
    <source>
        <dbReference type="SAM" id="MobiDB-lite"/>
    </source>
</evidence>
<reference evidence="6 7" key="1">
    <citation type="submission" date="2014-04" db="EMBL/GenBank/DDBJ databases">
        <authorList>
            <consortium name="DOE Joint Genome Institute"/>
            <person name="Kuo A."/>
            <person name="Girlanda M."/>
            <person name="Perotto S."/>
            <person name="Kohler A."/>
            <person name="Nagy L.G."/>
            <person name="Floudas D."/>
            <person name="Copeland A."/>
            <person name="Barry K.W."/>
            <person name="Cichocki N."/>
            <person name="Veneault-Fourrey C."/>
            <person name="LaButti K."/>
            <person name="Lindquist E.A."/>
            <person name="Lipzen A."/>
            <person name="Lundell T."/>
            <person name="Morin E."/>
            <person name="Murat C."/>
            <person name="Sun H."/>
            <person name="Tunlid A."/>
            <person name="Henrissat B."/>
            <person name="Grigoriev I.V."/>
            <person name="Hibbett D.S."/>
            <person name="Martin F."/>
            <person name="Nordberg H.P."/>
            <person name="Cantor M.N."/>
            <person name="Hua S.X."/>
        </authorList>
    </citation>
    <scope>NUCLEOTIDE SEQUENCE [LARGE SCALE GENOMIC DNA]</scope>
    <source>
        <strain evidence="6 7">MUT 4182</strain>
    </source>
</reference>
<feature type="compositionally biased region" description="Low complexity" evidence="4">
    <location>
        <begin position="435"/>
        <end position="452"/>
    </location>
</feature>
<feature type="compositionally biased region" description="Polar residues" evidence="4">
    <location>
        <begin position="274"/>
        <end position="285"/>
    </location>
</feature>
<keyword evidence="2" id="KW-0963">Cytoplasm</keyword>
<dbReference type="OrthoDB" id="2155283at2759"/>
<dbReference type="InterPro" id="IPR001660">
    <property type="entry name" value="SAM"/>
</dbReference>
<dbReference type="PANTHER" id="PTHR12515">
    <property type="entry name" value="STERILE ALPHA MOTIF DOMAIN CONTAINING PROTEIN 4-RELATED"/>
    <property type="match status" value="1"/>
</dbReference>
<feature type="compositionally biased region" description="Low complexity" evidence="4">
    <location>
        <begin position="570"/>
        <end position="607"/>
    </location>
</feature>
<dbReference type="EMBL" id="KN823073">
    <property type="protein sequence ID" value="KIO23887.1"/>
    <property type="molecule type" value="Genomic_DNA"/>
</dbReference>
<keyword evidence="7" id="KW-1185">Reference proteome</keyword>
<keyword evidence="3" id="KW-0694">RNA-binding</keyword>
<feature type="region of interest" description="Disordered" evidence="4">
    <location>
        <begin position="394"/>
        <end position="479"/>
    </location>
</feature>
<organism evidence="6 7">
    <name type="scientific">Tulasnella calospora MUT 4182</name>
    <dbReference type="NCBI Taxonomy" id="1051891"/>
    <lineage>
        <taxon>Eukaryota</taxon>
        <taxon>Fungi</taxon>
        <taxon>Dikarya</taxon>
        <taxon>Basidiomycota</taxon>
        <taxon>Agaricomycotina</taxon>
        <taxon>Agaricomycetes</taxon>
        <taxon>Cantharellales</taxon>
        <taxon>Tulasnellaceae</taxon>
        <taxon>Tulasnella</taxon>
    </lineage>
</organism>
<dbReference type="STRING" id="1051891.A0A0C3LR78"/>
<dbReference type="SUPFAM" id="SSF47769">
    <property type="entry name" value="SAM/Pointed domain"/>
    <property type="match status" value="1"/>
</dbReference>
<feature type="domain" description="SAM" evidence="5">
    <location>
        <begin position="615"/>
        <end position="679"/>
    </location>
</feature>
<feature type="region of interest" description="Disordered" evidence="4">
    <location>
        <begin position="562"/>
        <end position="608"/>
    </location>
</feature>
<sequence length="708" mass="73486">MSLRPPSTSPSPSPGPHNGNPRASLQPQPRGTAANAAANLAPIATRREFTPGARPTSELLSVGPGAFQTPESEAIDQWFENLQNYEATLEEMAAASLDVNFKEELSAIEQWFRVLSEAERTAALYSLLQHSTQVQIRFFITVLQQMARSDPMTALLSPAMGSSMQSQMEAKLASMGLKSPGLPQSPMRNSFGPGTPTSASRQSLSVDPSTYLSPDSASKGNNEAAAQLAQQRARLKANNHRLSAPGPLISEGGRPQSLWSQSSLAQVAERAPSPATSDLAPSSASVRPKSTDFTGLASQFARSPRQASGSVDDTAGADLDLTMQELRLNDQLSPMVGGNWASMVNTPMVPMFGDGNALGGQATTLDAAASKLANWNMGNGAPTRGIVLDDAKKFKRDSKGPTGSTSGGTSLGPGPANGAPKTPNKDDGNSLAPPTNKWKANSSSSTASGPSWRAGNRSPSNAGSARFGGSDAGSTAASSFTGGPISPAMGLGMGMGGFGGMYGGMGMGSIGDMANLQQQQQALQNQMIAAQLGGAFSPQLGGGFPNNPMAMGMGNFGMGMGMGVQGQPGGPNNRPPRGGARTPGAQGSASARGGAANKAGRPAAKPKAQLKDDDINITLLNDIPTWFHTLRLHKYTPVVQGKNWKDLVIMNDKELEELGISALGARRKLLKHFVVVRNKFDIPHPEGAETGAEASDDDDDGAGGVEER</sequence>
<evidence type="ECO:0000256" key="2">
    <source>
        <dbReference type="ARBA" id="ARBA00022490"/>
    </source>
</evidence>
<feature type="region of interest" description="Disordered" evidence="4">
    <location>
        <begin position="167"/>
        <end position="290"/>
    </location>
</feature>
<reference evidence="7" key="2">
    <citation type="submission" date="2015-01" db="EMBL/GenBank/DDBJ databases">
        <title>Evolutionary Origins and Diversification of the Mycorrhizal Mutualists.</title>
        <authorList>
            <consortium name="DOE Joint Genome Institute"/>
            <consortium name="Mycorrhizal Genomics Consortium"/>
            <person name="Kohler A."/>
            <person name="Kuo A."/>
            <person name="Nagy L.G."/>
            <person name="Floudas D."/>
            <person name="Copeland A."/>
            <person name="Barry K.W."/>
            <person name="Cichocki N."/>
            <person name="Veneault-Fourrey C."/>
            <person name="LaButti K."/>
            <person name="Lindquist E.A."/>
            <person name="Lipzen A."/>
            <person name="Lundell T."/>
            <person name="Morin E."/>
            <person name="Murat C."/>
            <person name="Riley R."/>
            <person name="Ohm R."/>
            <person name="Sun H."/>
            <person name="Tunlid A."/>
            <person name="Henrissat B."/>
            <person name="Grigoriev I.V."/>
            <person name="Hibbett D.S."/>
            <person name="Martin F."/>
        </authorList>
    </citation>
    <scope>NUCLEOTIDE SEQUENCE [LARGE SCALE GENOMIC DNA]</scope>
    <source>
        <strain evidence="7">MUT 4182</strain>
    </source>
</reference>